<feature type="transmembrane region" description="Helical" evidence="10">
    <location>
        <begin position="157"/>
        <end position="179"/>
    </location>
</feature>
<evidence type="ECO:0000256" key="10">
    <source>
        <dbReference type="SAM" id="Phobius"/>
    </source>
</evidence>
<comment type="caution">
    <text evidence="11">The sequence shown here is derived from an EMBL/GenBank/DDBJ whole genome shotgun (WGS) entry which is preliminary data.</text>
</comment>
<keyword evidence="5 10" id="KW-0812">Transmembrane</keyword>
<feature type="transmembrane region" description="Helical" evidence="10">
    <location>
        <begin position="414"/>
        <end position="435"/>
    </location>
</feature>
<feature type="transmembrane region" description="Helical" evidence="10">
    <location>
        <begin position="191"/>
        <end position="211"/>
    </location>
</feature>
<dbReference type="GO" id="GO:0005886">
    <property type="term" value="C:plasma membrane"/>
    <property type="evidence" value="ECO:0007669"/>
    <property type="project" value="UniProtKB-SubCell"/>
</dbReference>
<dbReference type="NCBIfam" id="TIGR00797">
    <property type="entry name" value="matE"/>
    <property type="match status" value="1"/>
</dbReference>
<dbReference type="eggNOG" id="COG0534">
    <property type="taxonomic scope" value="Bacteria"/>
</dbReference>
<evidence type="ECO:0000256" key="4">
    <source>
        <dbReference type="ARBA" id="ARBA00022475"/>
    </source>
</evidence>
<feature type="transmembrane region" description="Helical" evidence="10">
    <location>
        <begin position="12"/>
        <end position="30"/>
    </location>
</feature>
<feature type="transmembrane region" description="Helical" evidence="10">
    <location>
        <begin position="50"/>
        <end position="71"/>
    </location>
</feature>
<evidence type="ECO:0000256" key="3">
    <source>
        <dbReference type="ARBA" id="ARBA00022449"/>
    </source>
</evidence>
<protein>
    <recommendedName>
        <fullName evidence="9">Multidrug-efflux transporter</fullName>
    </recommendedName>
</protein>
<feature type="transmembrane region" description="Helical" evidence="10">
    <location>
        <begin position="388"/>
        <end position="408"/>
    </location>
</feature>
<dbReference type="EMBL" id="LJXT01000155">
    <property type="protein sequence ID" value="KPQ08876.1"/>
    <property type="molecule type" value="Genomic_DNA"/>
</dbReference>
<feature type="transmembrane region" description="Helical" evidence="10">
    <location>
        <begin position="274"/>
        <end position="295"/>
    </location>
</feature>
<proteinExistence type="predicted"/>
<accession>A0A0P7Y404</accession>
<feature type="transmembrane region" description="Helical" evidence="10">
    <location>
        <begin position="354"/>
        <end position="376"/>
    </location>
</feature>
<evidence type="ECO:0000256" key="9">
    <source>
        <dbReference type="ARBA" id="ARBA00031636"/>
    </source>
</evidence>
<feature type="transmembrane region" description="Helical" evidence="10">
    <location>
        <begin position="127"/>
        <end position="145"/>
    </location>
</feature>
<dbReference type="PANTHER" id="PTHR43298:SF2">
    <property type="entry name" value="FMN_FAD EXPORTER YEEO-RELATED"/>
    <property type="match status" value="1"/>
</dbReference>
<reference evidence="11 12" key="1">
    <citation type="submission" date="2015-09" db="EMBL/GenBank/DDBJ databases">
        <title>Identification and resolution of microdiversity through metagenomic sequencing of parallel consortia.</title>
        <authorList>
            <person name="Nelson W.C."/>
            <person name="Romine M.F."/>
            <person name="Lindemann S.R."/>
        </authorList>
    </citation>
    <scope>NUCLEOTIDE SEQUENCE [LARGE SCALE GENOMIC DNA]</scope>
    <source>
        <strain evidence="11">HL-49</strain>
    </source>
</reference>
<evidence type="ECO:0000313" key="11">
    <source>
        <dbReference type="EMBL" id="KPQ08876.1"/>
    </source>
</evidence>
<evidence type="ECO:0000256" key="8">
    <source>
        <dbReference type="ARBA" id="ARBA00023136"/>
    </source>
</evidence>
<organism evidence="11 12">
    <name type="scientific">Algoriphagus marincola HL-49</name>
    <dbReference type="NCBI Taxonomy" id="1305737"/>
    <lineage>
        <taxon>Bacteria</taxon>
        <taxon>Pseudomonadati</taxon>
        <taxon>Bacteroidota</taxon>
        <taxon>Cytophagia</taxon>
        <taxon>Cytophagales</taxon>
        <taxon>Cyclobacteriaceae</taxon>
        <taxon>Algoriphagus</taxon>
    </lineage>
</organism>
<dbReference type="CDD" id="cd13131">
    <property type="entry name" value="MATE_NorM_like"/>
    <property type="match status" value="1"/>
</dbReference>
<dbReference type="GO" id="GO:0042910">
    <property type="term" value="F:xenobiotic transmembrane transporter activity"/>
    <property type="evidence" value="ECO:0007669"/>
    <property type="project" value="InterPro"/>
</dbReference>
<feature type="transmembrane region" description="Helical" evidence="10">
    <location>
        <begin position="247"/>
        <end position="268"/>
    </location>
</feature>
<dbReference type="STRING" id="1305737.GCA_000526355_01227"/>
<dbReference type="AlphaFoldDB" id="A0A0P7Y404"/>
<evidence type="ECO:0000256" key="5">
    <source>
        <dbReference type="ARBA" id="ARBA00022692"/>
    </source>
</evidence>
<dbReference type="Proteomes" id="UP000050421">
    <property type="component" value="Unassembled WGS sequence"/>
</dbReference>
<dbReference type="GO" id="GO:0006811">
    <property type="term" value="P:monoatomic ion transport"/>
    <property type="evidence" value="ECO:0007669"/>
    <property type="project" value="UniProtKB-KW"/>
</dbReference>
<keyword evidence="6 10" id="KW-1133">Transmembrane helix</keyword>
<keyword evidence="4" id="KW-1003">Cell membrane</keyword>
<keyword evidence="8 10" id="KW-0472">Membrane</keyword>
<dbReference type="InterPro" id="IPR048279">
    <property type="entry name" value="MdtK-like"/>
</dbReference>
<evidence type="ECO:0000256" key="1">
    <source>
        <dbReference type="ARBA" id="ARBA00004651"/>
    </source>
</evidence>
<dbReference type="Pfam" id="PF01554">
    <property type="entry name" value="MatE"/>
    <property type="match status" value="2"/>
</dbReference>
<evidence type="ECO:0000256" key="7">
    <source>
        <dbReference type="ARBA" id="ARBA00023065"/>
    </source>
</evidence>
<evidence type="ECO:0000256" key="6">
    <source>
        <dbReference type="ARBA" id="ARBA00022989"/>
    </source>
</evidence>
<dbReference type="OrthoDB" id="9780160at2"/>
<keyword evidence="7" id="KW-0406">Ion transport</keyword>
<gene>
    <name evidence="11" type="ORF">HLUCCX10_16835</name>
</gene>
<sequence length="447" mass="48906">MNIKNHFSITFNLAYPVILSQLGQVMVGVADSMMVGQLGALPLAAASLANSIFFVLMMFGMGVSMGITPLISIAEGKGKALRIGKLFRHGLWINIFVALILTGIILGLSTGLSFLDQPEEVVKAAVPYLWVITASLFPFMIFQTFKQFAEGLSQTRQAMYVTIFSNLVNVFLNWVLIFGKLGFPAMGLMGAGWATLISRVVMALLMGAYVLSSRRYKGFDLGLKIRQFSAPLLSRILKIGIPTGFQFIFEVSAFGSAAIMMGWIGVTALASHQIAINLASISYMMAAGLGTAGMVRVSNQIGKNDFQTMREAGMMVFAMVIAFMSVSAVLFILFRNMLPSLYIDDPEVIATSATLLIIAGMFQLSDGIQVVGLGVLRGMEDVRFPTWLTFVAYWILGLPLGYFFAFGLEMGERGIWFGLLIGLSITAVVLFYRFYRLSNKAILQEKL</sequence>
<comment type="subcellular location">
    <subcellularLocation>
        <location evidence="1">Cell membrane</location>
        <topology evidence="1">Multi-pass membrane protein</topology>
    </subcellularLocation>
</comment>
<evidence type="ECO:0000256" key="2">
    <source>
        <dbReference type="ARBA" id="ARBA00022448"/>
    </source>
</evidence>
<keyword evidence="3" id="KW-0050">Antiport</keyword>
<dbReference type="InterPro" id="IPR002528">
    <property type="entry name" value="MATE_fam"/>
</dbReference>
<feature type="transmembrane region" description="Helical" evidence="10">
    <location>
        <begin position="91"/>
        <end position="115"/>
    </location>
</feature>
<evidence type="ECO:0000313" key="12">
    <source>
        <dbReference type="Proteomes" id="UP000050421"/>
    </source>
</evidence>
<dbReference type="PANTHER" id="PTHR43298">
    <property type="entry name" value="MULTIDRUG RESISTANCE PROTEIN NORM-RELATED"/>
    <property type="match status" value="1"/>
</dbReference>
<dbReference type="GO" id="GO:0015297">
    <property type="term" value="F:antiporter activity"/>
    <property type="evidence" value="ECO:0007669"/>
    <property type="project" value="UniProtKB-KW"/>
</dbReference>
<dbReference type="PIRSF" id="PIRSF006603">
    <property type="entry name" value="DinF"/>
    <property type="match status" value="1"/>
</dbReference>
<dbReference type="InterPro" id="IPR050222">
    <property type="entry name" value="MATE_MdtK"/>
</dbReference>
<dbReference type="PATRIC" id="fig|1305737.6.peg.381"/>
<feature type="transmembrane region" description="Helical" evidence="10">
    <location>
        <begin position="316"/>
        <end position="334"/>
    </location>
</feature>
<keyword evidence="2" id="KW-0813">Transport</keyword>
<name>A0A0P7Y404_9BACT</name>